<feature type="coiled-coil region" evidence="7">
    <location>
        <begin position="313"/>
        <end position="490"/>
    </location>
</feature>
<keyword evidence="7" id="KW-0175">Coiled coil</keyword>
<accession>A0ABN9P853</accession>
<evidence type="ECO:0000256" key="6">
    <source>
        <dbReference type="RuleBase" id="RU362114"/>
    </source>
</evidence>
<keyword evidence="3 6" id="KW-0808">Transferase</keyword>
<evidence type="ECO:0000259" key="9">
    <source>
        <dbReference type="PROSITE" id="PS50918"/>
    </source>
</evidence>
<gene>
    <name evidence="11" type="ORF">PCOR1329_LOCUS624</name>
</gene>
<evidence type="ECO:0000256" key="1">
    <source>
        <dbReference type="ARBA" id="ARBA00004123"/>
    </source>
</evidence>
<feature type="region of interest" description="Disordered" evidence="8">
    <location>
        <begin position="73"/>
        <end position="95"/>
    </location>
</feature>
<feature type="non-terminal residue" evidence="11">
    <location>
        <position position="1"/>
    </location>
</feature>
<dbReference type="PROSITE" id="PS50918">
    <property type="entry name" value="WWE"/>
    <property type="match status" value="2"/>
</dbReference>
<evidence type="ECO:0000256" key="4">
    <source>
        <dbReference type="ARBA" id="ARBA00023027"/>
    </source>
</evidence>
<comment type="subcellular location">
    <subcellularLocation>
        <location evidence="1">Nucleus</location>
    </subcellularLocation>
</comment>
<feature type="domain" description="WWE" evidence="9">
    <location>
        <begin position="202"/>
        <end position="283"/>
    </location>
</feature>
<dbReference type="Pfam" id="PF00644">
    <property type="entry name" value="PARP"/>
    <property type="match status" value="1"/>
</dbReference>
<protein>
    <recommendedName>
        <fullName evidence="6">Poly [ADP-ribose] polymerase</fullName>
        <shortName evidence="6">PARP</shortName>
        <ecNumber evidence="6">2.4.2.-</ecNumber>
    </recommendedName>
</protein>
<evidence type="ECO:0000256" key="3">
    <source>
        <dbReference type="ARBA" id="ARBA00022679"/>
    </source>
</evidence>
<dbReference type="EC" id="2.4.2.-" evidence="6"/>
<dbReference type="InterPro" id="IPR004170">
    <property type="entry name" value="WWE_dom"/>
</dbReference>
<evidence type="ECO:0000313" key="12">
    <source>
        <dbReference type="Proteomes" id="UP001189429"/>
    </source>
</evidence>
<reference evidence="11" key="1">
    <citation type="submission" date="2023-10" db="EMBL/GenBank/DDBJ databases">
        <authorList>
            <person name="Chen Y."/>
            <person name="Shah S."/>
            <person name="Dougan E. K."/>
            <person name="Thang M."/>
            <person name="Chan C."/>
        </authorList>
    </citation>
    <scope>NUCLEOTIDE SEQUENCE [LARGE SCALE GENOMIC DNA]</scope>
</reference>
<comment type="caution">
    <text evidence="11">The sequence shown here is derived from an EMBL/GenBank/DDBJ whole genome shotgun (WGS) entry which is preliminary data.</text>
</comment>
<dbReference type="InterPro" id="IPR052056">
    <property type="entry name" value="Mono-ARTD/PARP"/>
</dbReference>
<dbReference type="SUPFAM" id="SSF56399">
    <property type="entry name" value="ADP-ribosylation"/>
    <property type="match status" value="1"/>
</dbReference>
<dbReference type="InterPro" id="IPR037197">
    <property type="entry name" value="WWE_dom_sf"/>
</dbReference>
<evidence type="ECO:0000256" key="7">
    <source>
        <dbReference type="SAM" id="Coils"/>
    </source>
</evidence>
<dbReference type="PANTHER" id="PTHR14453:SF67">
    <property type="entry name" value="POLY [ADP-RIBOSE] POLYMERASE"/>
    <property type="match status" value="1"/>
</dbReference>
<dbReference type="EMBL" id="CAUYUJ010000136">
    <property type="protein sequence ID" value="CAK0788905.1"/>
    <property type="molecule type" value="Genomic_DNA"/>
</dbReference>
<feature type="domain" description="WWE" evidence="9">
    <location>
        <begin position="1"/>
        <end position="81"/>
    </location>
</feature>
<keyword evidence="12" id="KW-1185">Reference proteome</keyword>
<evidence type="ECO:0000256" key="2">
    <source>
        <dbReference type="ARBA" id="ARBA00022676"/>
    </source>
</evidence>
<evidence type="ECO:0000259" key="10">
    <source>
        <dbReference type="PROSITE" id="PS51059"/>
    </source>
</evidence>
<evidence type="ECO:0000256" key="5">
    <source>
        <dbReference type="ARBA" id="ARBA00023242"/>
    </source>
</evidence>
<dbReference type="Pfam" id="PF02825">
    <property type="entry name" value="WWE"/>
    <property type="match status" value="2"/>
</dbReference>
<keyword evidence="4 6" id="KW-0520">NAD</keyword>
<evidence type="ECO:0000313" key="11">
    <source>
        <dbReference type="EMBL" id="CAK0788905.1"/>
    </source>
</evidence>
<organism evidence="11 12">
    <name type="scientific">Prorocentrum cordatum</name>
    <dbReference type="NCBI Taxonomy" id="2364126"/>
    <lineage>
        <taxon>Eukaryota</taxon>
        <taxon>Sar</taxon>
        <taxon>Alveolata</taxon>
        <taxon>Dinophyceae</taxon>
        <taxon>Prorocentrales</taxon>
        <taxon>Prorocentraceae</taxon>
        <taxon>Prorocentrum</taxon>
    </lineage>
</organism>
<dbReference type="Gene3D" id="3.30.720.50">
    <property type="match status" value="2"/>
</dbReference>
<dbReference type="PROSITE" id="PS51059">
    <property type="entry name" value="PARP_CATALYTIC"/>
    <property type="match status" value="1"/>
</dbReference>
<name>A0ABN9P853_9DINO</name>
<sequence length="945" mass="107842">LLWSELVGTMSARWYYQVGPEAWLPFPDDACSVLEDRFLARAAANQPQSFQLQSGKYTYDVYLSDMLQINTSTGRRRSLDRRENQQQMQHSNQRITQLEASLEQSRRQEAEHRDQRDQLASRVAELQESEERLRAGLQREQLASQAASQRLTQEQTARADVTNEVRRLRADLEREQQAMKAAGRRLEEEQVARAEATRQARDAAAEMERLRQERGRRWEFQSHLGTWQPYDADSNAVLVRLHAAWIEEGSPDRDYEVTDRYHVNFGTMQQCSMRSGMLRPVRLQEYHGGAERIQLQAQSADLEANMGALADAFASLELQHGQATHQLEEATQEMAELRHAFDAVELERQQARDQLAEMSQEMTELRAVSDAVELERQQARDKVTQDMTELRAASDAVELERQHARDQLAEVTQEMTELHNVVNTLTLHRDQAIRDLAAEKAALDEARAMVRHEQTLEHLREDVARLNREKEQSEQKVELLNRESLDLQASLEKDRQHSRALEKTMQERRSEIDRLKDFADTRCQMLLQQVHHIGQVYNLSNVTRTDKSSEDSLRQTGSIPGLLGDRGKSIVVPAQVNHSKLKTSALSRSMLLNVFCELPHRGEYVPKEEQRLEPQSADFKFLELLFQSSCDSHRLQYNSEEWCEPPMLKIAEISTVTLEPKLLQQYSTNLDRICNRKRRFAVPVNFDRALRPITQKDASEYFLFHGCPWEAADQICKDGFHWKYAGTNTGAMFGQGIYFADRASKCDGYSTKDPDGMKRMVLARVALGNSLPRWRKCTDCKTEEEEEELAYVRGDRNGAISSCLRQLHATVPAPFSGWRHLRRAHAEAVMCDTPCPAGAGEPWTGDVRRALPRRDGVRLLVFAVGLVITSFSSRPPSSFSSLPFVWLLLGRVLSVWPASRPGGGVFCPYRIRMRVCRVHLGSVACPSRIPCPPVACQGPQSLGTL</sequence>
<dbReference type="PANTHER" id="PTHR14453">
    <property type="entry name" value="PARP/ZINC FINGER CCCH TYPE DOMAIN CONTAINING PROTEIN"/>
    <property type="match status" value="1"/>
</dbReference>
<keyword evidence="5" id="KW-0539">Nucleus</keyword>
<dbReference type="Proteomes" id="UP001189429">
    <property type="component" value="Unassembled WGS sequence"/>
</dbReference>
<dbReference type="SUPFAM" id="SSF117839">
    <property type="entry name" value="WWE domain"/>
    <property type="match status" value="2"/>
</dbReference>
<feature type="domain" description="PARP catalytic" evidence="10">
    <location>
        <begin position="598"/>
        <end position="828"/>
    </location>
</feature>
<evidence type="ECO:0000256" key="8">
    <source>
        <dbReference type="SAM" id="MobiDB-lite"/>
    </source>
</evidence>
<proteinExistence type="predicted"/>
<dbReference type="Gene3D" id="3.90.228.10">
    <property type="match status" value="1"/>
</dbReference>
<keyword evidence="2 6" id="KW-0328">Glycosyltransferase</keyword>
<feature type="compositionally biased region" description="Polar residues" evidence="8">
    <location>
        <begin position="85"/>
        <end position="95"/>
    </location>
</feature>
<dbReference type="InterPro" id="IPR012317">
    <property type="entry name" value="Poly(ADP-ribose)pol_cat_dom"/>
</dbReference>